<keyword evidence="9" id="KW-1185">Reference proteome</keyword>
<dbReference type="SUPFAM" id="SSF51905">
    <property type="entry name" value="FAD/NAD(P)-binding domain"/>
    <property type="match status" value="1"/>
</dbReference>
<dbReference type="InterPro" id="IPR002937">
    <property type="entry name" value="Amino_oxidase"/>
</dbReference>
<dbReference type="PANTHER" id="PTHR46091:SF3">
    <property type="entry name" value="AMINE OXIDASE DOMAIN-CONTAINING PROTEIN"/>
    <property type="match status" value="1"/>
</dbReference>
<dbReference type="InterPro" id="IPR036188">
    <property type="entry name" value="FAD/NAD-bd_sf"/>
</dbReference>
<gene>
    <name evidence="8" type="ORF">A4V02_06345</name>
</gene>
<proteinExistence type="predicted"/>
<organism evidence="8 9">
    <name type="scientific">Muribaculum intestinale</name>
    <dbReference type="NCBI Taxonomy" id="1796646"/>
    <lineage>
        <taxon>Bacteria</taxon>
        <taxon>Pseudomonadati</taxon>
        <taxon>Bacteroidota</taxon>
        <taxon>Bacteroidia</taxon>
        <taxon>Bacteroidales</taxon>
        <taxon>Muribaculaceae</taxon>
        <taxon>Muribaculum</taxon>
    </lineage>
</organism>
<evidence type="ECO:0000256" key="4">
    <source>
        <dbReference type="ARBA" id="ARBA00022857"/>
    </source>
</evidence>
<sequence>MSKQKVIIIGAGLGGLVCAAILAKEGLDVTVVEKNPRVGGCLQSYCRDNAIFDTGMHIFGGMHEGGNIRRIFDYLGISEMLNIHDLDATNSIEVFVDKDKTTQTFSMYRERFVESLSKIFPEEKSNLQNYQNKVDEVMEQMDLFHLRADRGLNTVGNVDFNLPANKFISKYIDDNRLVALLGALNVLYAGEANVTPAFLHSSISTIFFNGACRIAGGYETLANALTSVITNHGGKILVNSKVIKINSDNKEVTSILTDNGNILKGDTFVLASPVNELESLIDNPRLLSNAYKSFISIKEDSISSFIVNIRLKKDKIEYSNRIGFYLENYDTTWEDESCADIKRFMYMTPPVVNQGKFAETLNVVAPLRWSEVEQWEKNVKGARDKDYYTFKNKLIEFILDKLSEIYPSLREAVEYIDSATPLTIHDFTGVRHGAMCGLRKDCNDAIPFIPLRTKIPNLFLTGQSINMHGFCGVTLTAVQTCEAILGKDYLINKI</sequence>
<evidence type="ECO:0000256" key="3">
    <source>
        <dbReference type="ARBA" id="ARBA00022827"/>
    </source>
</evidence>
<feature type="domain" description="Amine oxidase" evidence="7">
    <location>
        <begin position="13"/>
        <end position="288"/>
    </location>
</feature>
<keyword evidence="6" id="KW-0175">Coiled coil</keyword>
<name>A0A1B1S998_9BACT</name>
<dbReference type="EMBL" id="CP015402">
    <property type="protein sequence ID" value="ANU63378.1"/>
    <property type="molecule type" value="Genomic_DNA"/>
</dbReference>
<dbReference type="STRING" id="1796646.A4V02_06345"/>
<dbReference type="InterPro" id="IPR052206">
    <property type="entry name" value="Retinol_saturase"/>
</dbReference>
<accession>A0A1B1S998</accession>
<evidence type="ECO:0000259" key="7">
    <source>
        <dbReference type="Pfam" id="PF01593"/>
    </source>
</evidence>
<dbReference type="OrthoDB" id="9789960at2"/>
<evidence type="ECO:0000256" key="1">
    <source>
        <dbReference type="ARBA" id="ARBA00022630"/>
    </source>
</evidence>
<dbReference type="Pfam" id="PF01593">
    <property type="entry name" value="Amino_oxidase"/>
    <property type="match status" value="1"/>
</dbReference>
<keyword evidence="2" id="KW-0732">Signal</keyword>
<keyword evidence="4" id="KW-0521">NADP</keyword>
<dbReference type="Gene3D" id="3.50.50.60">
    <property type="entry name" value="FAD/NAD(P)-binding domain"/>
    <property type="match status" value="2"/>
</dbReference>
<protein>
    <recommendedName>
        <fullName evidence="7">Amine oxidase domain-containing protein</fullName>
    </recommendedName>
</protein>
<evidence type="ECO:0000313" key="9">
    <source>
        <dbReference type="Proteomes" id="UP000186351"/>
    </source>
</evidence>
<evidence type="ECO:0000256" key="6">
    <source>
        <dbReference type="SAM" id="Coils"/>
    </source>
</evidence>
<dbReference type="PANTHER" id="PTHR46091">
    <property type="entry name" value="BLR7054 PROTEIN"/>
    <property type="match status" value="1"/>
</dbReference>
<feature type="coiled-coil region" evidence="6">
    <location>
        <begin position="120"/>
        <end position="147"/>
    </location>
</feature>
<keyword evidence="5" id="KW-0520">NAD</keyword>
<evidence type="ECO:0000313" key="8">
    <source>
        <dbReference type="EMBL" id="ANU63378.1"/>
    </source>
</evidence>
<dbReference type="GO" id="GO:0016491">
    <property type="term" value="F:oxidoreductase activity"/>
    <property type="evidence" value="ECO:0007669"/>
    <property type="project" value="InterPro"/>
</dbReference>
<dbReference type="Proteomes" id="UP000186351">
    <property type="component" value="Chromosome"/>
</dbReference>
<dbReference type="PRINTS" id="PR00419">
    <property type="entry name" value="ADXRDTASE"/>
</dbReference>
<keyword evidence="3" id="KW-0274">FAD</keyword>
<accession>A0A1Z2XJC3</accession>
<dbReference type="KEGG" id="pary:A4V02_06345"/>
<dbReference type="AlphaFoldDB" id="A0A1B1S998"/>
<reference evidence="9" key="1">
    <citation type="submission" date="2016-04" db="EMBL/GenBank/DDBJ databases">
        <title>Complete Genome Sequences of Twelve Strains of a Stable Defined Moderately Diverse Mouse Microbiota 2 (sDMDMm2).</title>
        <authorList>
            <person name="Uchimura Y."/>
            <person name="Wyss M."/>
            <person name="Brugiroux S."/>
            <person name="Limenitakis J.P."/>
            <person name="Stecher B."/>
            <person name="McCoy K.D."/>
            <person name="Macpherson A.J."/>
        </authorList>
    </citation>
    <scope>NUCLEOTIDE SEQUENCE [LARGE SCALE GENOMIC DNA]</scope>
    <source>
        <strain evidence="9">YL27</strain>
    </source>
</reference>
<evidence type="ECO:0000256" key="2">
    <source>
        <dbReference type="ARBA" id="ARBA00022729"/>
    </source>
</evidence>
<keyword evidence="1" id="KW-0285">Flavoprotein</keyword>
<dbReference type="RefSeq" id="WP_068960714.1">
    <property type="nucleotide sequence ID" value="NZ_CP015402.2"/>
</dbReference>
<evidence type="ECO:0000256" key="5">
    <source>
        <dbReference type="ARBA" id="ARBA00023027"/>
    </source>
</evidence>
<dbReference type="GeneID" id="65536471"/>